<dbReference type="AlphaFoldDB" id="A0A1T4Z2Z2"/>
<protein>
    <submittedName>
        <fullName evidence="4">Predicted ATP-binding protein involved in virulence</fullName>
    </submittedName>
</protein>
<dbReference type="Proteomes" id="UP000190774">
    <property type="component" value="Unassembled WGS sequence"/>
</dbReference>
<dbReference type="PANTHER" id="PTHR32182:SF23">
    <property type="entry name" value="ATP BINDING PROTEIN"/>
    <property type="match status" value="1"/>
</dbReference>
<feature type="region of interest" description="Disordered" evidence="1">
    <location>
        <begin position="444"/>
        <end position="465"/>
    </location>
</feature>
<proteinExistence type="predicted"/>
<evidence type="ECO:0000313" key="5">
    <source>
        <dbReference type="Proteomes" id="UP000190774"/>
    </source>
</evidence>
<keyword evidence="4" id="KW-0547">Nucleotide-binding</keyword>
<reference evidence="5" key="1">
    <citation type="submission" date="2017-02" db="EMBL/GenBank/DDBJ databases">
        <authorList>
            <person name="Varghese N."/>
            <person name="Submissions S."/>
        </authorList>
    </citation>
    <scope>NUCLEOTIDE SEQUENCE [LARGE SCALE GENOMIC DNA]</scope>
    <source>
        <strain evidence="5">ATCC 700200</strain>
    </source>
</reference>
<dbReference type="GO" id="GO:0016887">
    <property type="term" value="F:ATP hydrolysis activity"/>
    <property type="evidence" value="ECO:0007669"/>
    <property type="project" value="InterPro"/>
</dbReference>
<dbReference type="RefSeq" id="WP_078815934.1">
    <property type="nucleotide sequence ID" value="NZ_FUYE01000025.1"/>
</dbReference>
<dbReference type="InterPro" id="IPR041685">
    <property type="entry name" value="AAA_GajA/Old/RecF-like"/>
</dbReference>
<dbReference type="OrthoDB" id="196518at2"/>
<dbReference type="InterPro" id="IPR003959">
    <property type="entry name" value="ATPase_AAA_core"/>
</dbReference>
<dbReference type="Gene3D" id="3.40.50.300">
    <property type="entry name" value="P-loop containing nucleotide triphosphate hydrolases"/>
    <property type="match status" value="1"/>
</dbReference>
<evidence type="ECO:0000259" key="2">
    <source>
        <dbReference type="Pfam" id="PF13175"/>
    </source>
</evidence>
<feature type="domain" description="Endonuclease GajA/Old nuclease/RecF-like AAA" evidence="2">
    <location>
        <begin position="1"/>
        <end position="45"/>
    </location>
</feature>
<evidence type="ECO:0000259" key="3">
    <source>
        <dbReference type="Pfam" id="PF13304"/>
    </source>
</evidence>
<dbReference type="Pfam" id="PF13175">
    <property type="entry name" value="AAA_15"/>
    <property type="match status" value="1"/>
</dbReference>
<dbReference type="GO" id="GO:0005524">
    <property type="term" value="F:ATP binding"/>
    <property type="evidence" value="ECO:0007669"/>
    <property type="project" value="UniProtKB-KW"/>
</dbReference>
<keyword evidence="4" id="KW-0067">ATP-binding</keyword>
<feature type="domain" description="ATPase AAA-type core" evidence="3">
    <location>
        <begin position="168"/>
        <end position="336"/>
    </location>
</feature>
<sequence length="465" mass="52716">MILQNIHLTQFRCFPSLDLALNDRLNVFIGGNGSGKSALLDAIALSLAPILSHLPDLSGPGIKKASDLRLIGEDRQAPYCQIKATAALRDGRVQMCWDRLAKRDNAKSTRAALPKDAGSLRLLHEWLDEIIDQHAKVEPFTLPVFAHYGTNRAVDVPHNKPSAKRRKSFARLDALRDALNPDADFRRTVAWFKTLEDQELRQKDPSRPSLLEPVRRAIERMLPDIQHPRMDEDDTQRFVVDGHNSDGKPVKLFLDQLSDGYQVMLGVVMDFALRLVLANPVTEAQPDPLAAEAIMIVDEVDLHLHPEWQQRVIPDLMRTFTGTQFIFTTHSPQVVSTVRKKFVRKLAEYNIHELPTETIGAESSRVLEDAFNVPIRPENLKEVKLLNDYIHLAETPDADPLEIAKQRAVVRDIFSDDEPAIELTDMALEQRRILEELNLQMPVIPAPVDDEEDFSDEEENSEEER</sequence>
<gene>
    <name evidence="4" type="ORF">SAMN02745166_04815</name>
</gene>
<accession>A0A1T4Z2Z2</accession>
<dbReference type="STRING" id="48467.SAMN02745166_04815"/>
<evidence type="ECO:0000313" key="4">
    <source>
        <dbReference type="EMBL" id="SKB07921.1"/>
    </source>
</evidence>
<dbReference type="InterPro" id="IPR027417">
    <property type="entry name" value="P-loop_NTPase"/>
</dbReference>
<feature type="compositionally biased region" description="Acidic residues" evidence="1">
    <location>
        <begin position="448"/>
        <end position="465"/>
    </location>
</feature>
<dbReference type="Pfam" id="PF13304">
    <property type="entry name" value="AAA_21"/>
    <property type="match status" value="1"/>
</dbReference>
<dbReference type="SUPFAM" id="SSF52540">
    <property type="entry name" value="P-loop containing nucleoside triphosphate hydrolases"/>
    <property type="match status" value="1"/>
</dbReference>
<evidence type="ECO:0000256" key="1">
    <source>
        <dbReference type="SAM" id="MobiDB-lite"/>
    </source>
</evidence>
<organism evidence="4 5">
    <name type="scientific">Prosthecobacter debontii</name>
    <dbReference type="NCBI Taxonomy" id="48467"/>
    <lineage>
        <taxon>Bacteria</taxon>
        <taxon>Pseudomonadati</taxon>
        <taxon>Verrucomicrobiota</taxon>
        <taxon>Verrucomicrobiia</taxon>
        <taxon>Verrucomicrobiales</taxon>
        <taxon>Verrucomicrobiaceae</taxon>
        <taxon>Prosthecobacter</taxon>
    </lineage>
</organism>
<dbReference type="GO" id="GO:0000731">
    <property type="term" value="P:DNA synthesis involved in DNA repair"/>
    <property type="evidence" value="ECO:0007669"/>
    <property type="project" value="TreeGrafter"/>
</dbReference>
<name>A0A1T4Z2Z2_9BACT</name>
<dbReference type="PANTHER" id="PTHR32182">
    <property type="entry name" value="DNA REPLICATION AND REPAIR PROTEIN RECF"/>
    <property type="match status" value="1"/>
</dbReference>
<dbReference type="GO" id="GO:0006302">
    <property type="term" value="P:double-strand break repair"/>
    <property type="evidence" value="ECO:0007669"/>
    <property type="project" value="TreeGrafter"/>
</dbReference>
<keyword evidence="5" id="KW-1185">Reference proteome</keyword>
<dbReference type="EMBL" id="FUYE01000025">
    <property type="protein sequence ID" value="SKB07921.1"/>
    <property type="molecule type" value="Genomic_DNA"/>
</dbReference>